<reference evidence="1" key="1">
    <citation type="journal article" date="2017" name="Science">
        <title>Giant viruses with an expanded complement of translation system components.</title>
        <authorList>
            <person name="Schulz F."/>
            <person name="Yutin N."/>
            <person name="Ivanova N.N."/>
            <person name="Ortega D.R."/>
            <person name="Lee T.K."/>
            <person name="Vierheilig J."/>
            <person name="Daims H."/>
            <person name="Horn M."/>
            <person name="Wagner M."/>
            <person name="Jensen G.J."/>
            <person name="Kyrpides N.C."/>
            <person name="Koonin E.V."/>
            <person name="Woyke T."/>
        </authorList>
    </citation>
    <scope>NUCLEOTIDE SEQUENCE</scope>
    <source>
        <strain evidence="1">KNV1</strain>
    </source>
</reference>
<protein>
    <submittedName>
        <fullName evidence="1">Ankyrin repeat protein</fullName>
    </submittedName>
</protein>
<dbReference type="EMBL" id="KY684122">
    <property type="protein sequence ID" value="ARF12681.1"/>
    <property type="molecule type" value="Genomic_DNA"/>
</dbReference>
<proteinExistence type="predicted"/>
<accession>A0A1V0SLZ3</accession>
<gene>
    <name evidence="1" type="ORF">Klosneuvirus_15_12</name>
</gene>
<feature type="non-terminal residue" evidence="1">
    <location>
        <position position="159"/>
    </location>
</feature>
<name>A0A1V0SLZ3_9VIRU</name>
<organism evidence="1">
    <name type="scientific">Klosneuvirus KNV1</name>
    <dbReference type="NCBI Taxonomy" id="1977640"/>
    <lineage>
        <taxon>Viruses</taxon>
        <taxon>Varidnaviria</taxon>
        <taxon>Bamfordvirae</taxon>
        <taxon>Nucleocytoviricota</taxon>
        <taxon>Megaviricetes</taxon>
        <taxon>Imitervirales</taxon>
        <taxon>Mimiviridae</taxon>
        <taxon>Klosneuvirinae</taxon>
        <taxon>Klosneuvirus</taxon>
    </lineage>
</organism>
<evidence type="ECO:0000313" key="1">
    <source>
        <dbReference type="EMBL" id="ARF12681.1"/>
    </source>
</evidence>
<dbReference type="Gene3D" id="1.25.40.20">
    <property type="entry name" value="Ankyrin repeat-containing domain"/>
    <property type="match status" value="1"/>
</dbReference>
<dbReference type="InterPro" id="IPR036770">
    <property type="entry name" value="Ankyrin_rpt-contain_sf"/>
</dbReference>
<sequence length="159" mass="18511">MIEKVLANNKLDLQNKDKLYEYYFKLVKSVTIKPNTLKYFENYVDINYKDNSGNAVLFYVINNNDYSKLTYFLSHPKIDLTVNNSDGSSALLSSIIKNNSDIVKKLFEHVKNYSDDIKQKLSEEVTELNESLLIVSAKNNNYDIFQRVYTTLKYNVNHA</sequence>
<dbReference type="SUPFAM" id="SSF48403">
    <property type="entry name" value="Ankyrin repeat"/>
    <property type="match status" value="1"/>
</dbReference>